<protein>
    <recommendedName>
        <fullName evidence="4">coproporphyrinogen oxidase</fullName>
        <ecNumber evidence="4">1.3.3.3</ecNumber>
    </recommendedName>
</protein>
<dbReference type="Pfam" id="PF01218">
    <property type="entry name" value="Coprogen_oxidas"/>
    <property type="match status" value="1"/>
</dbReference>
<dbReference type="PANTHER" id="PTHR10755:SF0">
    <property type="entry name" value="OXYGEN-DEPENDENT COPROPORPHYRINOGEN-III OXIDASE, MITOCHONDRIAL"/>
    <property type="match status" value="1"/>
</dbReference>
<comment type="pathway">
    <text evidence="1">Porphyrin-containing compound metabolism; protoporphyrin-IX biosynthesis; protoporphyrinogen-IX from coproporphyrinogen-III (O2 route): step 1/1.</text>
</comment>
<dbReference type="Gene3D" id="3.40.1500.10">
    <property type="entry name" value="Coproporphyrinogen III oxidase, aerobic"/>
    <property type="match status" value="2"/>
</dbReference>
<dbReference type="GO" id="GO:0004109">
    <property type="term" value="F:coproporphyrinogen oxidase activity"/>
    <property type="evidence" value="ECO:0007669"/>
    <property type="project" value="UniProtKB-EC"/>
</dbReference>
<dbReference type="FunFam" id="3.40.1500.10:FF:000015">
    <property type="entry name" value="Coproporphyrinogen-III oxidase 2, chloroplastic"/>
    <property type="match status" value="1"/>
</dbReference>
<comment type="catalytic activity">
    <reaction evidence="7">
        <text>coproporphyrinogen III + O2 + 2 H(+) = protoporphyrinogen IX + 2 CO2 + 2 H2O</text>
        <dbReference type="Rhea" id="RHEA:18257"/>
        <dbReference type="ChEBI" id="CHEBI:15377"/>
        <dbReference type="ChEBI" id="CHEBI:15378"/>
        <dbReference type="ChEBI" id="CHEBI:15379"/>
        <dbReference type="ChEBI" id="CHEBI:16526"/>
        <dbReference type="ChEBI" id="CHEBI:57307"/>
        <dbReference type="ChEBI" id="CHEBI:57309"/>
        <dbReference type="EC" id="1.3.3.3"/>
    </reaction>
</comment>
<organism evidence="8 9">
    <name type="scientific">Mucuna pruriens</name>
    <name type="common">Velvet bean</name>
    <name type="synonym">Dolichos pruriens</name>
    <dbReference type="NCBI Taxonomy" id="157652"/>
    <lineage>
        <taxon>Eukaryota</taxon>
        <taxon>Viridiplantae</taxon>
        <taxon>Streptophyta</taxon>
        <taxon>Embryophyta</taxon>
        <taxon>Tracheophyta</taxon>
        <taxon>Spermatophyta</taxon>
        <taxon>Magnoliopsida</taxon>
        <taxon>eudicotyledons</taxon>
        <taxon>Gunneridae</taxon>
        <taxon>Pentapetalae</taxon>
        <taxon>rosids</taxon>
        <taxon>fabids</taxon>
        <taxon>Fabales</taxon>
        <taxon>Fabaceae</taxon>
        <taxon>Papilionoideae</taxon>
        <taxon>50 kb inversion clade</taxon>
        <taxon>NPAAA clade</taxon>
        <taxon>indigoferoid/millettioid clade</taxon>
        <taxon>Phaseoleae</taxon>
        <taxon>Mucuna</taxon>
    </lineage>
</organism>
<dbReference type="PRINTS" id="PR00073">
    <property type="entry name" value="COPRGNOXDASE"/>
</dbReference>
<sequence>MPCATIVSAPSYAFPFRFSSASTASISPTAISLTKRSWKPQIESKSMSKGVVRATVSIEKETPEAERPETFLRGVDEAHSSSSVRARFEKMIREAQDSVCSAIEAADGGAQFKEDVWSRPGGGGGISRVLQDGAVWEKAGVNVSVVYGVMPPDAYRAAKGAATDQKPGPVPFFAAGISSVLHPKNPFAPTLHFNYRYFETDAPKDTPGAPRQWWFGGGTDLTPAYIFEEDVKHFHSTQKRACDKFDPTFYPRFKKWCDDYFYIKHRGERRGLGGIFFDDLNDYDQEMLLSFATGKLPAFINLMVLTGKTSNSLYLMLPKLWLLAECANSVIPAYIPIIEKRKDLPFTDHQKEWQQLRRGRYVEFNLVYDRGTTFGLKTGGRIESILVSLPLTARWEYDHKPEEGSEEWKLLDACINPKEWI</sequence>
<evidence type="ECO:0000256" key="4">
    <source>
        <dbReference type="ARBA" id="ARBA00012869"/>
    </source>
</evidence>
<proteinExistence type="inferred from homology"/>
<evidence type="ECO:0000256" key="3">
    <source>
        <dbReference type="ARBA" id="ARBA00011738"/>
    </source>
</evidence>
<dbReference type="GO" id="GO:0006782">
    <property type="term" value="P:protoporphyrinogen IX biosynthetic process"/>
    <property type="evidence" value="ECO:0007669"/>
    <property type="project" value="UniProtKB-UniPathway"/>
</dbReference>
<dbReference type="OrthoDB" id="15318at2759"/>
<gene>
    <name evidence="8" type="primary">CPX</name>
    <name evidence="8" type="ORF">CR513_59971</name>
</gene>
<name>A0A371E6V1_MUCPR</name>
<dbReference type="PROSITE" id="PS01021">
    <property type="entry name" value="COPROGEN_OXIDASE"/>
    <property type="match status" value="1"/>
</dbReference>
<comment type="similarity">
    <text evidence="2">Belongs to the aerobic coproporphyrinogen-III oxidase family.</text>
</comment>
<dbReference type="GO" id="GO:0009570">
    <property type="term" value="C:chloroplast stroma"/>
    <property type="evidence" value="ECO:0007669"/>
    <property type="project" value="TreeGrafter"/>
</dbReference>
<comment type="subunit">
    <text evidence="3">Homodimer.</text>
</comment>
<evidence type="ECO:0000256" key="5">
    <source>
        <dbReference type="ARBA" id="ARBA00023002"/>
    </source>
</evidence>
<evidence type="ECO:0000256" key="7">
    <source>
        <dbReference type="ARBA" id="ARBA00049102"/>
    </source>
</evidence>
<dbReference type="EMBL" id="QJKJ01015921">
    <property type="protein sequence ID" value="RDX61766.1"/>
    <property type="molecule type" value="Genomic_DNA"/>
</dbReference>
<dbReference type="UniPathway" id="UPA00251">
    <property type="reaction ID" value="UER00322"/>
</dbReference>
<feature type="non-terminal residue" evidence="8">
    <location>
        <position position="1"/>
    </location>
</feature>
<keyword evidence="5" id="KW-0560">Oxidoreductase</keyword>
<evidence type="ECO:0000313" key="9">
    <source>
        <dbReference type="Proteomes" id="UP000257109"/>
    </source>
</evidence>
<evidence type="ECO:0000256" key="6">
    <source>
        <dbReference type="ARBA" id="ARBA00023244"/>
    </source>
</evidence>
<dbReference type="NCBIfam" id="NF003727">
    <property type="entry name" value="PRK05330.1"/>
    <property type="match status" value="1"/>
</dbReference>
<keyword evidence="9" id="KW-1185">Reference proteome</keyword>
<dbReference type="InterPro" id="IPR018375">
    <property type="entry name" value="Coprogen_oxidase_CS"/>
</dbReference>
<dbReference type="InterPro" id="IPR001260">
    <property type="entry name" value="Coprogen_oxidase_aer"/>
</dbReference>
<dbReference type="STRING" id="157652.A0A371E6V1"/>
<dbReference type="PANTHER" id="PTHR10755">
    <property type="entry name" value="COPROPORPHYRINOGEN III OXIDASE, MITOCHONDRIAL"/>
    <property type="match status" value="1"/>
</dbReference>
<comment type="caution">
    <text evidence="8">The sequence shown here is derived from an EMBL/GenBank/DDBJ whole genome shotgun (WGS) entry which is preliminary data.</text>
</comment>
<dbReference type="SUPFAM" id="SSF102886">
    <property type="entry name" value="Coproporphyrinogen III oxidase"/>
    <property type="match status" value="2"/>
</dbReference>
<keyword evidence="6" id="KW-0627">Porphyrin biosynthesis</keyword>
<evidence type="ECO:0000256" key="2">
    <source>
        <dbReference type="ARBA" id="ARBA00010644"/>
    </source>
</evidence>
<dbReference type="InterPro" id="IPR036406">
    <property type="entry name" value="Coprogen_oxidase_aer_sf"/>
</dbReference>
<reference evidence="8" key="1">
    <citation type="submission" date="2018-05" db="EMBL/GenBank/DDBJ databases">
        <title>Draft genome of Mucuna pruriens seed.</title>
        <authorList>
            <person name="Nnadi N.E."/>
            <person name="Vos R."/>
            <person name="Hasami M.H."/>
            <person name="Devisetty U.K."/>
            <person name="Aguiy J.C."/>
        </authorList>
    </citation>
    <scope>NUCLEOTIDE SEQUENCE [LARGE SCALE GENOMIC DNA]</scope>
    <source>
        <strain evidence="8">JCA_2017</strain>
    </source>
</reference>
<dbReference type="AlphaFoldDB" id="A0A371E6V1"/>
<accession>A0A371E6V1</accession>
<evidence type="ECO:0000313" key="8">
    <source>
        <dbReference type="EMBL" id="RDX61766.1"/>
    </source>
</evidence>
<dbReference type="Proteomes" id="UP000257109">
    <property type="component" value="Unassembled WGS sequence"/>
</dbReference>
<evidence type="ECO:0000256" key="1">
    <source>
        <dbReference type="ARBA" id="ARBA00005168"/>
    </source>
</evidence>
<dbReference type="EC" id="1.3.3.3" evidence="4"/>